<dbReference type="Proteomes" id="UP000184028">
    <property type="component" value="Unassembled WGS sequence"/>
</dbReference>
<sequence>MTQIVYDGTYEGWLTAVFEIYEYKLKDIVFAKKEASAALLFSTHHIVITNDLKVQRVLDGLKKRLSRQGFISIYNAFLSEINQIEEVMFRFVQYVLSSAQNVEDDYGNSAVLDFKKAVRLTGKEAHRMEAFVRFKLTKDQLYYAIIEPDCDVLPIIEKHFKNRYADQRWLIYDAKRKYGVYYDLENISTVELQFDNNPASSKYLAEISDQQEEFFQNLWRHYFKNVNIESRKNTRLHLQHMPKRYWKHLTEKIPDMKNRR</sequence>
<protein>
    <submittedName>
        <fullName evidence="2">Probable DNA metabolism protein</fullName>
    </submittedName>
</protein>
<dbReference type="AlphaFoldDB" id="A0A1M7GD96"/>
<keyword evidence="3" id="KW-1185">Reference proteome</keyword>
<name>A0A1M7GD96_9FLAO</name>
<reference evidence="3" key="1">
    <citation type="submission" date="2016-11" db="EMBL/GenBank/DDBJ databases">
        <authorList>
            <person name="Varghese N."/>
            <person name="Submissions S."/>
        </authorList>
    </citation>
    <scope>NUCLEOTIDE SEQUENCE [LARGE SCALE GENOMIC DNA]</scope>
    <source>
        <strain evidence="3">DSM 24724</strain>
    </source>
</reference>
<accession>A0A1M7GD96</accession>
<proteinExistence type="predicted"/>
<evidence type="ECO:0000313" key="3">
    <source>
        <dbReference type="Proteomes" id="UP000184028"/>
    </source>
</evidence>
<dbReference type="RefSeq" id="WP_068845019.1">
    <property type="nucleotide sequence ID" value="NZ_FRBT01000004.1"/>
</dbReference>
<evidence type="ECO:0000259" key="1">
    <source>
        <dbReference type="Pfam" id="PF13566"/>
    </source>
</evidence>
<organism evidence="2 3">
    <name type="scientific">Flavobacterium chilense</name>
    <dbReference type="NCBI Taxonomy" id="946677"/>
    <lineage>
        <taxon>Bacteria</taxon>
        <taxon>Pseudomonadati</taxon>
        <taxon>Bacteroidota</taxon>
        <taxon>Flavobacteriia</taxon>
        <taxon>Flavobacteriales</taxon>
        <taxon>Flavobacteriaceae</taxon>
        <taxon>Flavobacterium</taxon>
    </lineage>
</organism>
<dbReference type="InterPro" id="IPR025404">
    <property type="entry name" value="DUF4130"/>
</dbReference>
<dbReference type="STRING" id="946677.SAMN05444484_104152"/>
<dbReference type="OrthoDB" id="5290748at2"/>
<gene>
    <name evidence="2" type="ORF">SAMN05444484_104152</name>
</gene>
<dbReference type="InterPro" id="IPR023875">
    <property type="entry name" value="DNA_repair_put"/>
</dbReference>
<dbReference type="NCBIfam" id="TIGR03915">
    <property type="entry name" value="SAM_7_link_chp"/>
    <property type="match status" value="1"/>
</dbReference>
<dbReference type="Pfam" id="PF13566">
    <property type="entry name" value="DUF4130"/>
    <property type="match status" value="1"/>
</dbReference>
<dbReference type="EMBL" id="FRBT01000004">
    <property type="protein sequence ID" value="SHM13839.1"/>
    <property type="molecule type" value="Genomic_DNA"/>
</dbReference>
<evidence type="ECO:0000313" key="2">
    <source>
        <dbReference type="EMBL" id="SHM13839.1"/>
    </source>
</evidence>
<feature type="domain" description="DUF4130" evidence="1">
    <location>
        <begin position="83"/>
        <end position="251"/>
    </location>
</feature>